<name>A0A9D7E480_9PROT</name>
<dbReference type="AlphaFoldDB" id="A0A9D7E480"/>
<sequence>MRFGALWQDRVRRILIDHGEDPAVFIVRRAGSPIPGVVVEQDCDRKASPVAPTCSSPPCSAHEFPGYFGETEEAPEPMRPGQV</sequence>
<protein>
    <submittedName>
        <fullName evidence="1">Uncharacterized protein</fullName>
    </submittedName>
</protein>
<organism evidence="1 2">
    <name type="scientific">Candidatus Methylophosphatis roskildensis</name>
    <dbReference type="NCBI Taxonomy" id="2899263"/>
    <lineage>
        <taxon>Bacteria</taxon>
        <taxon>Pseudomonadati</taxon>
        <taxon>Pseudomonadota</taxon>
        <taxon>Betaproteobacteria</taxon>
        <taxon>Nitrosomonadales</taxon>
        <taxon>Sterolibacteriaceae</taxon>
        <taxon>Candidatus Methylophosphatis</taxon>
    </lineage>
</organism>
<proteinExistence type="predicted"/>
<dbReference type="Proteomes" id="UP000807785">
    <property type="component" value="Unassembled WGS sequence"/>
</dbReference>
<comment type="caution">
    <text evidence="1">The sequence shown here is derived from an EMBL/GenBank/DDBJ whole genome shotgun (WGS) entry which is preliminary data.</text>
</comment>
<reference evidence="1" key="1">
    <citation type="submission" date="2020-10" db="EMBL/GenBank/DDBJ databases">
        <title>Connecting structure to function with the recovery of over 1000 high-quality activated sludge metagenome-assembled genomes encoding full-length rRNA genes using long-read sequencing.</title>
        <authorList>
            <person name="Singleton C.M."/>
            <person name="Petriglieri F."/>
            <person name="Kristensen J.M."/>
            <person name="Kirkegaard R.H."/>
            <person name="Michaelsen T.Y."/>
            <person name="Andersen M.H."/>
            <person name="Karst S.M."/>
            <person name="Dueholm M.S."/>
            <person name="Nielsen P.H."/>
            <person name="Albertsen M."/>
        </authorList>
    </citation>
    <scope>NUCLEOTIDE SEQUENCE</scope>
    <source>
        <strain evidence="1">Bjer_18-Q3-R1-45_BAT3C.347</strain>
    </source>
</reference>
<evidence type="ECO:0000313" key="1">
    <source>
        <dbReference type="EMBL" id="MBK6973491.1"/>
    </source>
</evidence>
<gene>
    <name evidence="1" type="ORF">IPH26_11305</name>
</gene>
<dbReference type="EMBL" id="JADJEV010000003">
    <property type="protein sequence ID" value="MBK6973491.1"/>
    <property type="molecule type" value="Genomic_DNA"/>
</dbReference>
<accession>A0A9D7E480</accession>
<evidence type="ECO:0000313" key="2">
    <source>
        <dbReference type="Proteomes" id="UP000807785"/>
    </source>
</evidence>